<evidence type="ECO:0000313" key="1">
    <source>
        <dbReference type="EMBL" id="KAI3820891.1"/>
    </source>
</evidence>
<evidence type="ECO:0000313" key="2">
    <source>
        <dbReference type="Proteomes" id="UP001056120"/>
    </source>
</evidence>
<reference evidence="1 2" key="2">
    <citation type="journal article" date="2022" name="Mol. Ecol. Resour.">
        <title>The genomes of chicory, endive, great burdock and yacon provide insights into Asteraceae paleo-polyploidization history and plant inulin production.</title>
        <authorList>
            <person name="Fan W."/>
            <person name="Wang S."/>
            <person name="Wang H."/>
            <person name="Wang A."/>
            <person name="Jiang F."/>
            <person name="Liu H."/>
            <person name="Zhao H."/>
            <person name="Xu D."/>
            <person name="Zhang Y."/>
        </authorList>
    </citation>
    <scope>NUCLEOTIDE SEQUENCE [LARGE SCALE GENOMIC DNA]</scope>
    <source>
        <strain evidence="2">cv. Yunnan</strain>
        <tissue evidence="1">Leaves</tissue>
    </source>
</reference>
<comment type="caution">
    <text evidence="1">The sequence shown here is derived from an EMBL/GenBank/DDBJ whole genome shotgun (WGS) entry which is preliminary data.</text>
</comment>
<dbReference type="Proteomes" id="UP001056120">
    <property type="component" value="Linkage Group LG03"/>
</dbReference>
<accession>A0ACB9JMF6</accession>
<keyword evidence="2" id="KW-1185">Reference proteome</keyword>
<dbReference type="EMBL" id="CM042020">
    <property type="protein sequence ID" value="KAI3820891.1"/>
    <property type="molecule type" value="Genomic_DNA"/>
</dbReference>
<gene>
    <name evidence="1" type="ORF">L1987_08442</name>
</gene>
<organism evidence="1 2">
    <name type="scientific">Smallanthus sonchifolius</name>
    <dbReference type="NCBI Taxonomy" id="185202"/>
    <lineage>
        <taxon>Eukaryota</taxon>
        <taxon>Viridiplantae</taxon>
        <taxon>Streptophyta</taxon>
        <taxon>Embryophyta</taxon>
        <taxon>Tracheophyta</taxon>
        <taxon>Spermatophyta</taxon>
        <taxon>Magnoliopsida</taxon>
        <taxon>eudicotyledons</taxon>
        <taxon>Gunneridae</taxon>
        <taxon>Pentapetalae</taxon>
        <taxon>asterids</taxon>
        <taxon>campanulids</taxon>
        <taxon>Asterales</taxon>
        <taxon>Asteraceae</taxon>
        <taxon>Asteroideae</taxon>
        <taxon>Heliantheae alliance</taxon>
        <taxon>Millerieae</taxon>
        <taxon>Smallanthus</taxon>
    </lineage>
</organism>
<reference evidence="2" key="1">
    <citation type="journal article" date="2022" name="Mol. Ecol. Resour.">
        <title>The genomes of chicory, endive, great burdock and yacon provide insights into Asteraceae palaeo-polyploidization history and plant inulin production.</title>
        <authorList>
            <person name="Fan W."/>
            <person name="Wang S."/>
            <person name="Wang H."/>
            <person name="Wang A."/>
            <person name="Jiang F."/>
            <person name="Liu H."/>
            <person name="Zhao H."/>
            <person name="Xu D."/>
            <person name="Zhang Y."/>
        </authorList>
    </citation>
    <scope>NUCLEOTIDE SEQUENCE [LARGE SCALE GENOMIC DNA]</scope>
    <source>
        <strain evidence="2">cv. Yunnan</strain>
    </source>
</reference>
<sequence length="203" mass="22654">MFTPSRSRCALMFRFMPSSAQLLVPRLLKCAEIKNVNGYSDDIRPIEEARKNFAPGINLLSSVQLRTCPTNVYKKLRLSSQLIHQFDNESSIVTVDGALSTSWLKSKKTNTYIGFPGESGSESNCDTFYSCSCNILGAIWKEESVLKGQELENDVLDANYTKGIHLAFEATQTIRVISCTVGCFQALKEAFEIFCNLKKVPKS</sequence>
<proteinExistence type="predicted"/>
<name>A0ACB9JMF6_9ASTR</name>
<protein>
    <submittedName>
        <fullName evidence="1">Uncharacterized protein</fullName>
    </submittedName>
</protein>